<keyword evidence="2" id="KW-1185">Reference proteome</keyword>
<accession>A0ABT6Y1Y6</accession>
<sequence>MLTVQFFDEGQSLDDLIVIPNKLKMRFVVPESQIVDKREVLFALGQALQRTWVDHKPKQLDAASGLFYHRGLSDVQYELWIEPTSLLRKTDGVPLKAIGLFLMFLDEAEPDVRLAIDRVEHFLCAVASEFDWTKRKTWTHNAEDVVPS</sequence>
<gene>
    <name evidence="1" type="ORF">QID03_12850</name>
</gene>
<organism evidence="1 2">
    <name type="scientific">Alicyclobacillus sendaiensis PA2</name>
    <dbReference type="NCBI Taxonomy" id="3029425"/>
    <lineage>
        <taxon>Bacteria</taxon>
        <taxon>Bacillati</taxon>
        <taxon>Bacillota</taxon>
        <taxon>Bacilli</taxon>
        <taxon>Bacillales</taxon>
        <taxon>Alicyclobacillaceae</taxon>
        <taxon>Alicyclobacillus</taxon>
    </lineage>
</organism>
<proteinExistence type="predicted"/>
<evidence type="ECO:0000313" key="2">
    <source>
        <dbReference type="Proteomes" id="UP001529245"/>
    </source>
</evidence>
<name>A0ABT6Y1Y6_ALISE</name>
<dbReference type="EMBL" id="JASGCB010000031">
    <property type="protein sequence ID" value="MDI9261047.1"/>
    <property type="molecule type" value="Genomic_DNA"/>
</dbReference>
<comment type="caution">
    <text evidence="1">The sequence shown here is derived from an EMBL/GenBank/DDBJ whole genome shotgun (WGS) entry which is preliminary data.</text>
</comment>
<protein>
    <submittedName>
        <fullName evidence="1">Uncharacterized protein</fullName>
    </submittedName>
</protein>
<dbReference type="Proteomes" id="UP001529245">
    <property type="component" value="Unassembled WGS sequence"/>
</dbReference>
<reference evidence="1 2" key="1">
    <citation type="submission" date="2023-04" db="EMBL/GenBank/DDBJ databases">
        <title>A. sendaiensis sub sp. chiapanensis a novel subspecie with specific adaptation in bacterial cell wall isolated from an active volcano.</title>
        <authorList>
            <person name="Alvarez Gutierrez P.E."/>
            <person name="Ortiz Cortes L.Y."/>
        </authorList>
    </citation>
    <scope>NUCLEOTIDE SEQUENCE [LARGE SCALE GENOMIC DNA]</scope>
    <source>
        <strain evidence="1 2">PA2</strain>
    </source>
</reference>
<evidence type="ECO:0000313" key="1">
    <source>
        <dbReference type="EMBL" id="MDI9261047.1"/>
    </source>
</evidence>
<dbReference type="RefSeq" id="WP_283204457.1">
    <property type="nucleotide sequence ID" value="NZ_JASGCB010000031.1"/>
</dbReference>